<dbReference type="GO" id="GO:0004656">
    <property type="term" value="F:procollagen-proline 4-dioxygenase activity"/>
    <property type="evidence" value="ECO:0007669"/>
    <property type="project" value="TreeGrafter"/>
</dbReference>
<proteinExistence type="predicted"/>
<keyword evidence="2" id="KW-0479">Metal-binding</keyword>
<dbReference type="AlphaFoldDB" id="A0A561CCT2"/>
<keyword evidence="5" id="KW-0560">Oxidoreductase</keyword>
<keyword evidence="6" id="KW-0408">Iron</keyword>
<dbReference type="InterPro" id="IPR044862">
    <property type="entry name" value="Pro_4_hyd_alph_FE2OG_OXY"/>
</dbReference>
<comment type="caution">
    <text evidence="8">The sequence shown here is derived from an EMBL/GenBank/DDBJ whole genome shotgun (WGS) entry which is preliminary data.</text>
</comment>
<evidence type="ECO:0000256" key="1">
    <source>
        <dbReference type="ARBA" id="ARBA00001961"/>
    </source>
</evidence>
<evidence type="ECO:0000313" key="8">
    <source>
        <dbReference type="EMBL" id="TWD88728.1"/>
    </source>
</evidence>
<dbReference type="PROSITE" id="PS51471">
    <property type="entry name" value="FE2OG_OXY"/>
    <property type="match status" value="1"/>
</dbReference>
<dbReference type="GO" id="GO:0005506">
    <property type="term" value="F:iron ion binding"/>
    <property type="evidence" value="ECO:0007669"/>
    <property type="project" value="InterPro"/>
</dbReference>
<dbReference type="EMBL" id="VIVL01000002">
    <property type="protein sequence ID" value="TWD88728.1"/>
    <property type="molecule type" value="Genomic_DNA"/>
</dbReference>
<evidence type="ECO:0000256" key="3">
    <source>
        <dbReference type="ARBA" id="ARBA00022896"/>
    </source>
</evidence>
<dbReference type="Gene3D" id="2.60.120.620">
    <property type="entry name" value="q2cbj1_9rhob like domain"/>
    <property type="match status" value="1"/>
</dbReference>
<evidence type="ECO:0000313" key="9">
    <source>
        <dbReference type="Proteomes" id="UP000319722"/>
    </source>
</evidence>
<dbReference type="RefSeq" id="WP_145741274.1">
    <property type="nucleotide sequence ID" value="NZ_VIVL01000002.1"/>
</dbReference>
<keyword evidence="3" id="KW-0847">Vitamin C</keyword>
<protein>
    <submittedName>
        <fullName evidence="8">Prolyl 4-hydroxylase</fullName>
    </submittedName>
</protein>
<accession>A0A561CCT2</accession>
<keyword evidence="4" id="KW-0223">Dioxygenase</keyword>
<dbReference type="SMART" id="SM00702">
    <property type="entry name" value="P4Hc"/>
    <property type="match status" value="1"/>
</dbReference>
<feature type="domain" description="Fe2OG dioxygenase" evidence="7">
    <location>
        <begin position="168"/>
        <end position="275"/>
    </location>
</feature>
<evidence type="ECO:0000256" key="5">
    <source>
        <dbReference type="ARBA" id="ARBA00023002"/>
    </source>
</evidence>
<dbReference type="GO" id="GO:0031418">
    <property type="term" value="F:L-ascorbic acid binding"/>
    <property type="evidence" value="ECO:0007669"/>
    <property type="project" value="UniProtKB-KW"/>
</dbReference>
<gene>
    <name evidence="8" type="ORF">FB547_102432</name>
</gene>
<evidence type="ECO:0000256" key="4">
    <source>
        <dbReference type="ARBA" id="ARBA00022964"/>
    </source>
</evidence>
<dbReference type="Proteomes" id="UP000319722">
    <property type="component" value="Unassembled WGS sequence"/>
</dbReference>
<organism evidence="8 9">
    <name type="scientific">Variovorax beijingensis</name>
    <dbReference type="NCBI Taxonomy" id="2496117"/>
    <lineage>
        <taxon>Bacteria</taxon>
        <taxon>Pseudomonadati</taxon>
        <taxon>Pseudomonadota</taxon>
        <taxon>Betaproteobacteria</taxon>
        <taxon>Burkholderiales</taxon>
        <taxon>Comamonadaceae</taxon>
        <taxon>Variovorax</taxon>
    </lineage>
</organism>
<dbReference type="InterPro" id="IPR045054">
    <property type="entry name" value="P4HA-like"/>
</dbReference>
<dbReference type="InterPro" id="IPR006620">
    <property type="entry name" value="Pro_4_hyd_alph"/>
</dbReference>
<dbReference type="Pfam" id="PF13640">
    <property type="entry name" value="2OG-FeII_Oxy_3"/>
    <property type="match status" value="1"/>
</dbReference>
<dbReference type="OrthoDB" id="269774at2"/>
<evidence type="ECO:0000256" key="6">
    <source>
        <dbReference type="ARBA" id="ARBA00023004"/>
    </source>
</evidence>
<reference evidence="8 9" key="1">
    <citation type="submission" date="2019-06" db="EMBL/GenBank/DDBJ databases">
        <title>Sorghum-associated microbial communities from plants grown in Nebraska, USA.</title>
        <authorList>
            <person name="Schachtman D."/>
        </authorList>
    </citation>
    <scope>NUCLEOTIDE SEQUENCE [LARGE SCALE GENOMIC DNA]</scope>
    <source>
        <strain evidence="8 9">T529</strain>
    </source>
</reference>
<comment type="cofactor">
    <cofactor evidence="1">
        <name>L-ascorbate</name>
        <dbReference type="ChEBI" id="CHEBI:38290"/>
    </cofactor>
</comment>
<evidence type="ECO:0000256" key="2">
    <source>
        <dbReference type="ARBA" id="ARBA00022723"/>
    </source>
</evidence>
<sequence>MSQPISPELREWLVSQLAAGHSVPALRASMRAAGWQDAATDLALAQLEAGFPHVEVARPRRTEMPGPDLEGAPLYIDAGDRRVQVLQTMRHPRVVVFGNLVSPEECEGLIAAARVRLARSLTVETRTGGEVLNVDRTSEGMFFERGENEIVSRLEQRIAALLRWPVEFGEGLQILRYAPGAQYRPHYDYFDPGEPGTPTILKRGGQRVATLVMYLQEPGQGGATTFPDVGLEVAPVRGTGVFFSYEEPDPATRTLHGGAPVLAGEKWVATKWLREREFK</sequence>
<dbReference type="InterPro" id="IPR005123">
    <property type="entry name" value="Oxoglu/Fe-dep_dioxygenase_dom"/>
</dbReference>
<name>A0A561CCT2_9BURK</name>
<dbReference type="PANTHER" id="PTHR10869:SF246">
    <property type="entry name" value="TRANSMEMBRANE PROLYL 4-HYDROXYLASE"/>
    <property type="match status" value="1"/>
</dbReference>
<dbReference type="PANTHER" id="PTHR10869">
    <property type="entry name" value="PROLYL 4-HYDROXYLASE ALPHA SUBUNIT"/>
    <property type="match status" value="1"/>
</dbReference>
<evidence type="ECO:0000259" key="7">
    <source>
        <dbReference type="PROSITE" id="PS51471"/>
    </source>
</evidence>